<comment type="similarity">
    <text evidence="1">Belongs to the NAD(P)-dependent epimerase/dehydratase family. SDR39U1 subfamily.</text>
</comment>
<dbReference type="CDD" id="cd07820">
    <property type="entry name" value="SRPBCC_3"/>
    <property type="match status" value="1"/>
</dbReference>
<dbReference type="PANTHER" id="PTHR11092:SF0">
    <property type="entry name" value="EPIMERASE FAMILY PROTEIN SDR39U1"/>
    <property type="match status" value="1"/>
</dbReference>
<feature type="domain" description="DUF1731" evidence="3">
    <location>
        <begin position="401"/>
        <end position="444"/>
    </location>
</feature>
<dbReference type="SUPFAM" id="SSF55961">
    <property type="entry name" value="Bet v1-like"/>
    <property type="match status" value="1"/>
</dbReference>
<dbReference type="InterPro" id="IPR036291">
    <property type="entry name" value="NAD(P)-bd_dom_sf"/>
</dbReference>
<dbReference type="AlphaFoldDB" id="A0AAU6WEJ5"/>
<evidence type="ECO:0000259" key="3">
    <source>
        <dbReference type="Pfam" id="PF08338"/>
    </source>
</evidence>
<gene>
    <name evidence="4" type="ORF">QMQ05_01800</name>
</gene>
<sequence length="455" mass="49048">MLKPMMIERSSHVPASSAEVFEWFSRPGAIHRLLPPWLPVKVIQEAASLRDSTAVLGLPGSLRWNAQHQASEFVENRKFVDKLEPEGLRGLPLKAVRWRHEHLFEDDGTDQTLVIDRIESNMPKGQIRSMLDYRHRALAADLTAHQRAADAGLKPQVIAVAGASGLVGQALCAFLSTGGHRVIKLVRHTPSAPDERLWDPNNPAPQLLQGCDALIHLAGASIFGRFTNAHRQAVLNSRIEPTRALAKLAASSGVSTLISASAIGIYGTDTGPVALDESADVSGEPADFLADVVQQWEDAAQAGGEHLRTVCVRTGVVLSPRGGMLAVMRPLFTAGLGGKLGSGMQRLSWIGLDDLLDIYHRALWDERLSGPVNAVAPNAVTNAEFTQVLARTLKRPAVIPVPGVAPKVVLGDEGARLLALADQWIAPGKLLEMGHSFRNEHLDAELVHSLGTARE</sequence>
<dbReference type="InterPro" id="IPR001509">
    <property type="entry name" value="Epimerase_deHydtase"/>
</dbReference>
<proteinExistence type="inferred from homology"/>
<dbReference type="KEGG" id="gey:QMQ05_01800"/>
<dbReference type="Pfam" id="PF01370">
    <property type="entry name" value="Epimerase"/>
    <property type="match status" value="1"/>
</dbReference>
<dbReference type="Proteomes" id="UP001486888">
    <property type="component" value="Chromosome"/>
</dbReference>
<dbReference type="RefSeq" id="WP_345472508.1">
    <property type="nucleotide sequence ID" value="NZ_CP125942.1"/>
</dbReference>
<keyword evidence="5" id="KW-1185">Reference proteome</keyword>
<dbReference type="Gene3D" id="3.30.530.20">
    <property type="match status" value="1"/>
</dbReference>
<protein>
    <submittedName>
        <fullName evidence="4">TIGR01777 family oxidoreductase</fullName>
    </submittedName>
</protein>
<dbReference type="Gene3D" id="3.40.50.720">
    <property type="entry name" value="NAD(P)-binding Rossmann-like Domain"/>
    <property type="match status" value="1"/>
</dbReference>
<dbReference type="InterPro" id="IPR013549">
    <property type="entry name" value="DUF1731"/>
</dbReference>
<evidence type="ECO:0000256" key="1">
    <source>
        <dbReference type="ARBA" id="ARBA00009353"/>
    </source>
</evidence>
<feature type="domain" description="NAD-dependent epimerase/dehydratase" evidence="2">
    <location>
        <begin position="158"/>
        <end position="364"/>
    </location>
</feature>
<dbReference type="PANTHER" id="PTHR11092">
    <property type="entry name" value="SUGAR NUCLEOTIDE EPIMERASE RELATED"/>
    <property type="match status" value="1"/>
</dbReference>
<accession>A0AAU6WEJ5</accession>
<dbReference type="InterPro" id="IPR023393">
    <property type="entry name" value="START-like_dom_sf"/>
</dbReference>
<dbReference type="InterPro" id="IPR010099">
    <property type="entry name" value="SDR39U1"/>
</dbReference>
<evidence type="ECO:0000259" key="2">
    <source>
        <dbReference type="Pfam" id="PF01370"/>
    </source>
</evidence>
<name>A0AAU6WEJ5_9MICC</name>
<dbReference type="NCBIfam" id="TIGR01777">
    <property type="entry name" value="yfcH"/>
    <property type="match status" value="1"/>
</dbReference>
<reference evidence="4 5" key="1">
    <citation type="submission" date="2023-05" db="EMBL/GenBank/DDBJ databases">
        <title>Glutamicibacter sp. B1, complete genome.</title>
        <authorList>
            <person name="Long Y.H."/>
            <person name="Fang T."/>
            <person name="Li X.Y."/>
        </authorList>
    </citation>
    <scope>NUCLEOTIDE SEQUENCE [LARGE SCALE GENOMIC DNA]</scope>
    <source>
        <strain evidence="4 5">B1</strain>
    </source>
</reference>
<dbReference type="SUPFAM" id="SSF51735">
    <property type="entry name" value="NAD(P)-binding Rossmann-fold domains"/>
    <property type="match status" value="1"/>
</dbReference>
<organism evidence="4 5">
    <name type="scientific">Glutamicibacter ectropisis</name>
    <dbReference type="NCBI Taxonomy" id="3046593"/>
    <lineage>
        <taxon>Bacteria</taxon>
        <taxon>Bacillati</taxon>
        <taxon>Actinomycetota</taxon>
        <taxon>Actinomycetes</taxon>
        <taxon>Micrococcales</taxon>
        <taxon>Micrococcaceae</taxon>
        <taxon>Glutamicibacter</taxon>
    </lineage>
</organism>
<dbReference type="EMBL" id="CP125942">
    <property type="protein sequence ID" value="XAO46307.1"/>
    <property type="molecule type" value="Genomic_DNA"/>
</dbReference>
<dbReference type="Pfam" id="PF08338">
    <property type="entry name" value="DUF1731"/>
    <property type="match status" value="1"/>
</dbReference>
<evidence type="ECO:0000313" key="4">
    <source>
        <dbReference type="EMBL" id="XAO46307.1"/>
    </source>
</evidence>
<evidence type="ECO:0000313" key="5">
    <source>
        <dbReference type="Proteomes" id="UP001486888"/>
    </source>
</evidence>